<dbReference type="AlphaFoldDB" id="A0A101T1R0"/>
<feature type="region of interest" description="Disordered" evidence="1">
    <location>
        <begin position="649"/>
        <end position="669"/>
    </location>
</feature>
<accession>A0A101T1R0</accession>
<reference evidence="3 4" key="1">
    <citation type="submission" date="2015-10" db="EMBL/GenBank/DDBJ databases">
        <title>Draft genome sequence of Streptomyces griseoruber DSM 40281, type strain for the species Streptomyces griseoruber.</title>
        <authorList>
            <person name="Ruckert C."/>
            <person name="Winkler A."/>
            <person name="Kalinowski J."/>
            <person name="Kampfer P."/>
            <person name="Glaeser S."/>
        </authorList>
    </citation>
    <scope>NUCLEOTIDE SEQUENCE [LARGE SCALE GENOMIC DNA]</scope>
    <source>
        <strain evidence="3 4">DSM 40281</strain>
    </source>
</reference>
<evidence type="ECO:0000313" key="3">
    <source>
        <dbReference type="EMBL" id="KUN84177.1"/>
    </source>
</evidence>
<proteinExistence type="predicted"/>
<feature type="region of interest" description="Disordered" evidence="1">
    <location>
        <begin position="267"/>
        <end position="297"/>
    </location>
</feature>
<name>A0A101T1R0_9ACTN</name>
<evidence type="ECO:0000259" key="2">
    <source>
        <dbReference type="Pfam" id="PF12770"/>
    </source>
</evidence>
<feature type="domain" description="CHAT" evidence="2">
    <location>
        <begin position="808"/>
        <end position="1080"/>
    </location>
</feature>
<evidence type="ECO:0000256" key="1">
    <source>
        <dbReference type="SAM" id="MobiDB-lite"/>
    </source>
</evidence>
<dbReference type="Pfam" id="PF12770">
    <property type="entry name" value="CHAT"/>
    <property type="match status" value="1"/>
</dbReference>
<feature type="region of interest" description="Disordered" evidence="1">
    <location>
        <begin position="1"/>
        <end position="50"/>
    </location>
</feature>
<gene>
    <name evidence="3" type="ORF">AQJ64_15520</name>
</gene>
<organism evidence="3 4">
    <name type="scientific">Streptomyces griseoruber</name>
    <dbReference type="NCBI Taxonomy" id="1943"/>
    <lineage>
        <taxon>Bacteria</taxon>
        <taxon>Bacillati</taxon>
        <taxon>Actinomycetota</taxon>
        <taxon>Actinomycetes</taxon>
        <taxon>Kitasatosporales</taxon>
        <taxon>Streptomycetaceae</taxon>
        <taxon>Streptomyces</taxon>
    </lineage>
</organism>
<protein>
    <recommendedName>
        <fullName evidence="2">CHAT domain-containing protein</fullName>
    </recommendedName>
</protein>
<comment type="caution">
    <text evidence="3">The sequence shown here is derived from an EMBL/GenBank/DDBJ whole genome shotgun (WGS) entry which is preliminary data.</text>
</comment>
<evidence type="ECO:0000313" key="4">
    <source>
        <dbReference type="Proteomes" id="UP000052982"/>
    </source>
</evidence>
<dbReference type="STRING" id="1943.AQJ64_15520"/>
<dbReference type="EMBL" id="LMWW01000018">
    <property type="protein sequence ID" value="KUN84177.1"/>
    <property type="molecule type" value="Genomic_DNA"/>
</dbReference>
<dbReference type="OrthoDB" id="3206999at2"/>
<sequence length="1081" mass="114678">MPSAAPEGRQPSRQALPLRRRIDLHTAPRTDATSGADIAGTDDPGGLLDPRATAEARQAAAVAVSPQPRPPGWRVHEPDVHLLGTFHWFRCELLDGTDADDELARACAYFTLLFQDHPGSVPPPVLASLRAAVAGVPESDLRGGPAFWRRCAAAPVRAAENGTGTRGALASALVLIRLAVAATAPGDPEHGRGLGLLVRALRTDSGWATDPETAAETLDAARRAVAAFPEGDAEGLLHRAVLSTVLTHLWEATGDPDHLTEALRTSATATASFGGPGKPVDDRDVEEGGRAAGTEAAPPPAVHRIALLTATALALHARYSAEDSLADLRAALAHETQAVRLAEAEEPALLPGLLPVRAVSLVDLYGRTRDDAHIRQAIGAHRRALALLDPSAPEHAETSFLLAAAHTLRYRHRHDPEDLEAARRLIGALRRTGRRSSALGVRLTELDSLLLRQQGEFERDEVVLRRSERAQARALRRLVASGGPERDLIRPLTAHAGVLGELHDLTGERSDLEQAATLYEQAAGITAAPPFDRVLAALGAARAEATLNRPDRALTQFRAALALLPAAAWHGLPRTDREHILSALAGIGGDAAAAALDTGAPELALELLEQGRGVLLRQTLDRRAERRWLRSHRPQLLTRLDRARQALDHAADETAGTGGPSPFEPDPQRAAEREWDALVRTVRQETGLPFLTGPHTPELLRAGAEGPVVVVNCARTRSDALIVLPSGITVVPLPGLCPEYAGKLARRLDRAAALAEDDPAAAHPLVGDVLAELGARVAAPVLSALDSLPGLEEAGATAAPSDPNGAAPSDRLPRLWWCPTGQAAFLPLHAARLPDGTWLPDRWISSYTVTLRTLSESRASGAAVTACEPPGSAAEKRRAAPPLIVCVPRPGEQDRLLRHADEEARRVLTHLPGADLLPGDRATPQGVLTALRDSRWLHFIGHAEQLPSSEGGALLRCRDAGDGREGAVTATEIAGLGPAEADLAYLSACETATGDIDLPDEAAHLAGALQMAGFRHVIAAQWAVSDRRAPDLADAFYRRVTDADGPHADRSARALHHVVTALRRTRPDAAALWAPYVHVGP</sequence>
<keyword evidence="4" id="KW-1185">Reference proteome</keyword>
<dbReference type="RefSeq" id="WP_055632709.1">
    <property type="nucleotide sequence ID" value="NZ_KQ948767.1"/>
</dbReference>
<feature type="compositionally biased region" description="Basic and acidic residues" evidence="1">
    <location>
        <begin position="279"/>
        <end position="289"/>
    </location>
</feature>
<dbReference type="Proteomes" id="UP000052982">
    <property type="component" value="Unassembled WGS sequence"/>
</dbReference>
<dbReference type="InterPro" id="IPR024983">
    <property type="entry name" value="CHAT_dom"/>
</dbReference>